<gene>
    <name evidence="6" type="ORF">GCM10022388_26620</name>
</gene>
<proteinExistence type="predicted"/>
<dbReference type="Gene3D" id="3.40.30.10">
    <property type="entry name" value="Glutaredoxin"/>
    <property type="match status" value="1"/>
</dbReference>
<keyword evidence="7" id="KW-1185">Reference proteome</keyword>
<evidence type="ECO:0000313" key="6">
    <source>
        <dbReference type="EMBL" id="GAA4058554.1"/>
    </source>
</evidence>
<dbReference type="CDD" id="cd02966">
    <property type="entry name" value="TlpA_like_family"/>
    <property type="match status" value="1"/>
</dbReference>
<dbReference type="RefSeq" id="WP_345095470.1">
    <property type="nucleotide sequence ID" value="NZ_BAABCS010000028.1"/>
</dbReference>
<sequence>MKKIVFLIALSLSILSCSKVKKGEFLISGEAKGLPNGKMIFLKTQNDVGLVLNVDSAKVQDGKFELKGKVKEPSMFALYIKDIQQPVPFIMESGEIVVKIDKDSIWKSKISGTDSNDYFQEFNDKSNAIQKRMVDYQNKNIQKLMEAQQKKDNLAIESLKSGYVKIQKEMDDYMNQYPDENPNSYISLLLVERLFNSQDFKYEKVKKTFENLNEEFRNTKKGKAISEKLKTIEKNMKNPAVAEKLNSLKLAPDFSAKSPNGSTISLKESMGKVTIIDFWASWCGPCRKENPNVVALYNEFHSKGLNIIGVSLDDDATKWKDAIAKDKLTWNQVSNLKGFEDPIAIQYDIQQIPTTFVLDSKGNIVAKDLRGDELKAKVQELLGQ</sequence>
<dbReference type="InterPro" id="IPR013766">
    <property type="entry name" value="Thioredoxin_domain"/>
</dbReference>
<dbReference type="SUPFAM" id="SSF52833">
    <property type="entry name" value="Thioredoxin-like"/>
    <property type="match status" value="1"/>
</dbReference>
<evidence type="ECO:0000259" key="5">
    <source>
        <dbReference type="PROSITE" id="PS51352"/>
    </source>
</evidence>
<dbReference type="PANTHER" id="PTHR42852">
    <property type="entry name" value="THIOL:DISULFIDE INTERCHANGE PROTEIN DSBE"/>
    <property type="match status" value="1"/>
</dbReference>
<organism evidence="6 7">
    <name type="scientific">Flavobacterium chungnamense</name>
    <dbReference type="NCBI Taxonomy" id="706182"/>
    <lineage>
        <taxon>Bacteria</taxon>
        <taxon>Pseudomonadati</taxon>
        <taxon>Bacteroidota</taxon>
        <taxon>Flavobacteriia</taxon>
        <taxon>Flavobacteriales</taxon>
        <taxon>Flavobacteriaceae</taxon>
        <taxon>Flavobacterium</taxon>
    </lineage>
</organism>
<dbReference type="PANTHER" id="PTHR42852:SF6">
    <property type="entry name" value="THIOL:DISULFIDE INTERCHANGE PROTEIN DSBE"/>
    <property type="match status" value="1"/>
</dbReference>
<dbReference type="InterPro" id="IPR036249">
    <property type="entry name" value="Thioredoxin-like_sf"/>
</dbReference>
<keyword evidence="3" id="KW-1015">Disulfide bond</keyword>
<dbReference type="InterPro" id="IPR025380">
    <property type="entry name" value="DUF4369"/>
</dbReference>
<evidence type="ECO:0000256" key="2">
    <source>
        <dbReference type="ARBA" id="ARBA00022748"/>
    </source>
</evidence>
<dbReference type="PROSITE" id="PS51257">
    <property type="entry name" value="PROKAR_LIPOPROTEIN"/>
    <property type="match status" value="1"/>
</dbReference>
<dbReference type="InterPro" id="IPR000866">
    <property type="entry name" value="AhpC/TSA"/>
</dbReference>
<feature type="domain" description="Thioredoxin" evidence="5">
    <location>
        <begin position="245"/>
        <end position="384"/>
    </location>
</feature>
<comment type="subcellular location">
    <subcellularLocation>
        <location evidence="1">Cell envelope</location>
    </subcellularLocation>
</comment>
<evidence type="ECO:0000256" key="4">
    <source>
        <dbReference type="ARBA" id="ARBA00023284"/>
    </source>
</evidence>
<reference evidence="7" key="1">
    <citation type="journal article" date="2019" name="Int. J. Syst. Evol. Microbiol.">
        <title>The Global Catalogue of Microorganisms (GCM) 10K type strain sequencing project: providing services to taxonomists for standard genome sequencing and annotation.</title>
        <authorList>
            <consortium name="The Broad Institute Genomics Platform"/>
            <consortium name="The Broad Institute Genome Sequencing Center for Infectious Disease"/>
            <person name="Wu L."/>
            <person name="Ma J."/>
        </authorList>
    </citation>
    <scope>NUCLEOTIDE SEQUENCE [LARGE SCALE GENOMIC DNA]</scope>
    <source>
        <strain evidence="7">JCM 17068</strain>
    </source>
</reference>
<comment type="caution">
    <text evidence="6">The sequence shown here is derived from an EMBL/GenBank/DDBJ whole genome shotgun (WGS) entry which is preliminary data.</text>
</comment>
<dbReference type="InterPro" id="IPR017937">
    <property type="entry name" value="Thioredoxin_CS"/>
</dbReference>
<evidence type="ECO:0000256" key="3">
    <source>
        <dbReference type="ARBA" id="ARBA00023157"/>
    </source>
</evidence>
<dbReference type="EMBL" id="BAABCS010000028">
    <property type="protein sequence ID" value="GAA4058554.1"/>
    <property type="molecule type" value="Genomic_DNA"/>
</dbReference>
<keyword evidence="4" id="KW-0676">Redox-active center</keyword>
<protein>
    <submittedName>
        <fullName evidence="6">TlpA disulfide reductase family protein</fullName>
    </submittedName>
</protein>
<accession>A0ABP7V362</accession>
<evidence type="ECO:0000256" key="1">
    <source>
        <dbReference type="ARBA" id="ARBA00004196"/>
    </source>
</evidence>
<name>A0ABP7V362_9FLAO</name>
<dbReference type="Pfam" id="PF00578">
    <property type="entry name" value="AhpC-TSA"/>
    <property type="match status" value="1"/>
</dbReference>
<dbReference type="PROSITE" id="PS51352">
    <property type="entry name" value="THIOREDOXIN_2"/>
    <property type="match status" value="1"/>
</dbReference>
<dbReference type="Pfam" id="PF14289">
    <property type="entry name" value="DUF4369"/>
    <property type="match status" value="1"/>
</dbReference>
<dbReference type="InterPro" id="IPR050553">
    <property type="entry name" value="Thioredoxin_ResA/DsbE_sf"/>
</dbReference>
<keyword evidence="2" id="KW-0201">Cytochrome c-type biogenesis</keyword>
<dbReference type="Proteomes" id="UP001500426">
    <property type="component" value="Unassembled WGS sequence"/>
</dbReference>
<evidence type="ECO:0000313" key="7">
    <source>
        <dbReference type="Proteomes" id="UP001500426"/>
    </source>
</evidence>
<dbReference type="PROSITE" id="PS00194">
    <property type="entry name" value="THIOREDOXIN_1"/>
    <property type="match status" value="1"/>
</dbReference>